<keyword evidence="4" id="KW-0808">Transferase</keyword>
<dbReference type="Pfam" id="PF01656">
    <property type="entry name" value="CbiA"/>
    <property type="match status" value="1"/>
</dbReference>
<protein>
    <submittedName>
        <fullName evidence="4">Tyrosine-protein kinase YwqD</fullName>
        <ecNumber evidence="4">2.7.10.2</ecNumber>
    </submittedName>
</protein>
<dbReference type="CDD" id="cd05387">
    <property type="entry name" value="BY-kinase"/>
    <property type="match status" value="1"/>
</dbReference>
<sequence length="269" mass="29949">MDRLQIAIEKARAKRGSRNSAAQIGPEHAAAGGDPWLSLTPIEIKRPMLERNRIIALSGGPDVAPYDHLRTRILQQARQHDWRRIALVSPHSACGKSTTAVNLAFSFGRQSDVRTLVLDLDLRRPRLAGILAQQSEFSMPDVLERRVPFSSLGMRYGDNLAFGFTMERVPNSAELLQSQQTSDVLSEIEAAYKPDICLYDMPPMMASDDTFGFLKNVDCVLMLAEAEKTPVAQIDIAERQLAELTNVMGIVLNKCNYADGLYGYDYGYE</sequence>
<name>A0A1J5PZD7_9ZZZZ</name>
<evidence type="ECO:0000256" key="1">
    <source>
        <dbReference type="ARBA" id="ARBA00022741"/>
    </source>
</evidence>
<dbReference type="AlphaFoldDB" id="A0A1J5PZD7"/>
<evidence type="ECO:0000256" key="2">
    <source>
        <dbReference type="ARBA" id="ARBA00022840"/>
    </source>
</evidence>
<dbReference type="GO" id="GO:0005886">
    <property type="term" value="C:plasma membrane"/>
    <property type="evidence" value="ECO:0007669"/>
    <property type="project" value="TreeGrafter"/>
</dbReference>
<keyword evidence="2" id="KW-0067">ATP-binding</keyword>
<dbReference type="PANTHER" id="PTHR32309:SF13">
    <property type="entry name" value="FERRIC ENTEROBACTIN TRANSPORT PROTEIN FEPE"/>
    <property type="match status" value="1"/>
</dbReference>
<dbReference type="InterPro" id="IPR002586">
    <property type="entry name" value="CobQ/CobB/MinD/ParA_Nub-bd_dom"/>
</dbReference>
<accession>A0A1J5PZD7</accession>
<feature type="domain" description="CobQ/CobB/MinD/ParA nucleotide binding" evidence="3">
    <location>
        <begin position="85"/>
        <end position="256"/>
    </location>
</feature>
<dbReference type="GO" id="GO:0004715">
    <property type="term" value="F:non-membrane spanning protein tyrosine kinase activity"/>
    <property type="evidence" value="ECO:0007669"/>
    <property type="project" value="UniProtKB-EC"/>
</dbReference>
<gene>
    <name evidence="4" type="primary">ywqD_9</name>
    <name evidence="4" type="ORF">GALL_477410</name>
</gene>
<comment type="caution">
    <text evidence="4">The sequence shown here is derived from an EMBL/GenBank/DDBJ whole genome shotgun (WGS) entry which is preliminary data.</text>
</comment>
<organism evidence="4">
    <name type="scientific">mine drainage metagenome</name>
    <dbReference type="NCBI Taxonomy" id="410659"/>
    <lineage>
        <taxon>unclassified sequences</taxon>
        <taxon>metagenomes</taxon>
        <taxon>ecological metagenomes</taxon>
    </lineage>
</organism>
<dbReference type="PANTHER" id="PTHR32309">
    <property type="entry name" value="TYROSINE-PROTEIN KINASE"/>
    <property type="match status" value="1"/>
</dbReference>
<proteinExistence type="predicted"/>
<keyword evidence="4" id="KW-0418">Kinase</keyword>
<evidence type="ECO:0000313" key="4">
    <source>
        <dbReference type="EMBL" id="OIQ70643.1"/>
    </source>
</evidence>
<keyword evidence="1" id="KW-0547">Nucleotide-binding</keyword>
<dbReference type="InterPro" id="IPR005702">
    <property type="entry name" value="Wzc-like_C"/>
</dbReference>
<dbReference type="SUPFAM" id="SSF52540">
    <property type="entry name" value="P-loop containing nucleoside triphosphate hydrolases"/>
    <property type="match status" value="1"/>
</dbReference>
<reference evidence="4" key="1">
    <citation type="submission" date="2016-10" db="EMBL/GenBank/DDBJ databases">
        <title>Sequence of Gallionella enrichment culture.</title>
        <authorList>
            <person name="Poehlein A."/>
            <person name="Muehling M."/>
            <person name="Daniel R."/>
        </authorList>
    </citation>
    <scope>NUCLEOTIDE SEQUENCE</scope>
</reference>
<dbReference type="InterPro" id="IPR050445">
    <property type="entry name" value="Bact_polysacc_biosynth/exp"/>
</dbReference>
<dbReference type="Gene3D" id="3.40.50.300">
    <property type="entry name" value="P-loop containing nucleotide triphosphate hydrolases"/>
    <property type="match status" value="1"/>
</dbReference>
<dbReference type="EMBL" id="MLJW01004100">
    <property type="protein sequence ID" value="OIQ70643.1"/>
    <property type="molecule type" value="Genomic_DNA"/>
</dbReference>
<dbReference type="EC" id="2.7.10.2" evidence="4"/>
<evidence type="ECO:0000259" key="3">
    <source>
        <dbReference type="Pfam" id="PF01656"/>
    </source>
</evidence>
<dbReference type="InterPro" id="IPR027417">
    <property type="entry name" value="P-loop_NTPase"/>
</dbReference>